<evidence type="ECO:0000256" key="7">
    <source>
        <dbReference type="SAM" id="MobiDB-lite"/>
    </source>
</evidence>
<evidence type="ECO:0008006" key="11">
    <source>
        <dbReference type="Google" id="ProtNLM"/>
    </source>
</evidence>
<dbReference type="RefSeq" id="WP_138649616.1">
    <property type="nucleotide sequence ID" value="NZ_VCKW01000296.1"/>
</dbReference>
<comment type="subcellular location">
    <subcellularLocation>
        <location evidence="1">Cell membrane</location>
        <topology evidence="1">Multi-pass membrane protein</topology>
    </subcellularLocation>
</comment>
<evidence type="ECO:0000256" key="4">
    <source>
        <dbReference type="ARBA" id="ARBA00022692"/>
    </source>
</evidence>
<dbReference type="GO" id="GO:0005886">
    <property type="term" value="C:plasma membrane"/>
    <property type="evidence" value="ECO:0007669"/>
    <property type="project" value="UniProtKB-SubCell"/>
</dbReference>
<protein>
    <recommendedName>
        <fullName evidence="11">Multisubunit sodium/proton antiporter MrpE subunit</fullName>
    </recommendedName>
</protein>
<dbReference type="OrthoDB" id="3536063at2"/>
<evidence type="ECO:0000313" key="10">
    <source>
        <dbReference type="Proteomes" id="UP000309174"/>
    </source>
</evidence>
<accession>A0A5C4J134</accession>
<evidence type="ECO:0000256" key="2">
    <source>
        <dbReference type="ARBA" id="ARBA00006228"/>
    </source>
</evidence>
<reference evidence="9 10" key="1">
    <citation type="submission" date="2019-05" db="EMBL/GenBank/DDBJ databases">
        <title>Draft genome sequence of Actinomadura sp. 14C53.</title>
        <authorList>
            <person name="Saricaoglu S."/>
            <person name="Isik K."/>
        </authorList>
    </citation>
    <scope>NUCLEOTIDE SEQUENCE [LARGE SCALE GENOMIC DNA]</scope>
    <source>
        <strain evidence="9 10">14C53</strain>
    </source>
</reference>
<evidence type="ECO:0000256" key="5">
    <source>
        <dbReference type="ARBA" id="ARBA00022989"/>
    </source>
</evidence>
<dbReference type="AlphaFoldDB" id="A0A5C4J134"/>
<organism evidence="9 10">
    <name type="scientific">Actinomadura soli</name>
    <dbReference type="NCBI Taxonomy" id="2508997"/>
    <lineage>
        <taxon>Bacteria</taxon>
        <taxon>Bacillati</taxon>
        <taxon>Actinomycetota</taxon>
        <taxon>Actinomycetes</taxon>
        <taxon>Streptosporangiales</taxon>
        <taxon>Thermomonosporaceae</taxon>
        <taxon>Actinomadura</taxon>
    </lineage>
</organism>
<dbReference type="EMBL" id="VCKW01000296">
    <property type="protein sequence ID" value="TMQ90396.1"/>
    <property type="molecule type" value="Genomic_DNA"/>
</dbReference>
<keyword evidence="3" id="KW-1003">Cell membrane</keyword>
<dbReference type="Proteomes" id="UP000309174">
    <property type="component" value="Unassembled WGS sequence"/>
</dbReference>
<keyword evidence="6 8" id="KW-0472">Membrane</keyword>
<feature type="transmembrane region" description="Helical" evidence="8">
    <location>
        <begin position="12"/>
        <end position="29"/>
    </location>
</feature>
<evidence type="ECO:0000256" key="3">
    <source>
        <dbReference type="ARBA" id="ARBA00022475"/>
    </source>
</evidence>
<dbReference type="GO" id="GO:0008324">
    <property type="term" value="F:monoatomic cation transmembrane transporter activity"/>
    <property type="evidence" value="ECO:0007669"/>
    <property type="project" value="InterPro"/>
</dbReference>
<keyword evidence="5 8" id="KW-1133">Transmembrane helix</keyword>
<comment type="similarity">
    <text evidence="2">Belongs to the CPA3 antiporters (TC 2.A.63) subunit E family.</text>
</comment>
<dbReference type="PANTHER" id="PTHR34584">
    <property type="entry name" value="NA(+)/H(+) ANTIPORTER SUBUNIT E1"/>
    <property type="match status" value="1"/>
</dbReference>
<dbReference type="InterPro" id="IPR002758">
    <property type="entry name" value="Cation_antiport_E"/>
</dbReference>
<feature type="transmembrane region" description="Helical" evidence="8">
    <location>
        <begin position="35"/>
        <end position="56"/>
    </location>
</feature>
<gene>
    <name evidence="9" type="ORF">ETD83_35670</name>
</gene>
<sequence>MNGLARRAGGRLGMGVWLLAVWVLLWGRIDAATVIGGLAVVLVAYAVSRLPTVPLVTRVRPVPLAKAALEFAWDLLVSSVVIAWHALRAPGRIQGAIIEVGARSRSEVVLLAVTTSVSLRPGTLLVGLDWERSLLRIHGMPVRSEEEADAARDGVLRTERRLMRALVIPDDDIRPDTGARPDVPPAEEE</sequence>
<evidence type="ECO:0000256" key="8">
    <source>
        <dbReference type="SAM" id="Phobius"/>
    </source>
</evidence>
<comment type="caution">
    <text evidence="9">The sequence shown here is derived from an EMBL/GenBank/DDBJ whole genome shotgun (WGS) entry which is preliminary data.</text>
</comment>
<dbReference type="PANTHER" id="PTHR34584:SF1">
    <property type="entry name" value="NA(+)_H(+) ANTIPORTER SUBUNIT E1"/>
    <property type="match status" value="1"/>
</dbReference>
<evidence type="ECO:0000313" key="9">
    <source>
        <dbReference type="EMBL" id="TMQ90396.1"/>
    </source>
</evidence>
<feature type="region of interest" description="Disordered" evidence="7">
    <location>
        <begin position="170"/>
        <end position="189"/>
    </location>
</feature>
<dbReference type="Pfam" id="PF01899">
    <property type="entry name" value="MNHE"/>
    <property type="match status" value="1"/>
</dbReference>
<evidence type="ECO:0000256" key="6">
    <source>
        <dbReference type="ARBA" id="ARBA00023136"/>
    </source>
</evidence>
<keyword evidence="4 8" id="KW-0812">Transmembrane</keyword>
<name>A0A5C4J134_9ACTN</name>
<evidence type="ECO:0000256" key="1">
    <source>
        <dbReference type="ARBA" id="ARBA00004651"/>
    </source>
</evidence>
<proteinExistence type="inferred from homology"/>
<keyword evidence="10" id="KW-1185">Reference proteome</keyword>